<keyword evidence="4" id="KW-1185">Reference proteome</keyword>
<dbReference type="GO" id="GO:0005634">
    <property type="term" value="C:nucleus"/>
    <property type="evidence" value="ECO:0007669"/>
    <property type="project" value="TreeGrafter"/>
</dbReference>
<dbReference type="Pfam" id="PF15712">
    <property type="entry name" value="NPAT_C"/>
    <property type="match status" value="1"/>
</dbReference>
<feature type="compositionally biased region" description="Low complexity" evidence="1">
    <location>
        <begin position="515"/>
        <end position="530"/>
    </location>
</feature>
<feature type="compositionally biased region" description="Low complexity" evidence="1">
    <location>
        <begin position="583"/>
        <end position="592"/>
    </location>
</feature>
<feature type="region of interest" description="Disordered" evidence="1">
    <location>
        <begin position="186"/>
        <end position="207"/>
    </location>
</feature>
<dbReference type="PANTHER" id="PTHR15087:SF14">
    <property type="entry name" value="PROTEIN NPAT"/>
    <property type="match status" value="1"/>
</dbReference>
<dbReference type="InterPro" id="IPR031442">
    <property type="entry name" value="NPAT_C"/>
</dbReference>
<feature type="compositionally biased region" description="Basic and acidic residues" evidence="1">
    <location>
        <begin position="858"/>
        <end position="867"/>
    </location>
</feature>
<evidence type="ECO:0000259" key="2">
    <source>
        <dbReference type="Pfam" id="PF15712"/>
    </source>
</evidence>
<feature type="compositionally biased region" description="Low complexity" evidence="1">
    <location>
        <begin position="624"/>
        <end position="637"/>
    </location>
</feature>
<dbReference type="OrthoDB" id="6287635at2759"/>
<proteinExistence type="predicted"/>
<feature type="compositionally biased region" description="Polar residues" evidence="1">
    <location>
        <begin position="727"/>
        <end position="746"/>
    </location>
</feature>
<reference evidence="3" key="1">
    <citation type="thesis" date="2020" institute="ProQuest LLC" country="789 East Eisenhower Parkway, Ann Arbor, MI, USA">
        <title>Comparative Genomics and Chromosome Evolution.</title>
        <authorList>
            <person name="Mudd A.B."/>
        </authorList>
    </citation>
    <scope>NUCLEOTIDE SEQUENCE</scope>
    <source>
        <strain evidence="3">HN-11 Male</strain>
        <tissue evidence="3">Kidney and liver</tissue>
    </source>
</reference>
<feature type="region of interest" description="Disordered" evidence="1">
    <location>
        <begin position="24"/>
        <end position="60"/>
    </location>
</feature>
<dbReference type="InterPro" id="IPR052850">
    <property type="entry name" value="NPAT_LisH"/>
</dbReference>
<evidence type="ECO:0000256" key="1">
    <source>
        <dbReference type="SAM" id="MobiDB-lite"/>
    </source>
</evidence>
<organism evidence="3 4">
    <name type="scientific">Eleutherodactylus coqui</name>
    <name type="common">Puerto Rican coqui</name>
    <dbReference type="NCBI Taxonomy" id="57060"/>
    <lineage>
        <taxon>Eukaryota</taxon>
        <taxon>Metazoa</taxon>
        <taxon>Chordata</taxon>
        <taxon>Craniata</taxon>
        <taxon>Vertebrata</taxon>
        <taxon>Euteleostomi</taxon>
        <taxon>Amphibia</taxon>
        <taxon>Batrachia</taxon>
        <taxon>Anura</taxon>
        <taxon>Neobatrachia</taxon>
        <taxon>Hyloidea</taxon>
        <taxon>Eleutherodactylidae</taxon>
        <taxon>Eleutherodactylinae</taxon>
        <taxon>Eleutherodactylus</taxon>
        <taxon>Eleutherodactylus</taxon>
    </lineage>
</organism>
<feature type="region of interest" description="Disordered" evidence="1">
    <location>
        <begin position="824"/>
        <end position="893"/>
    </location>
</feature>
<feature type="compositionally biased region" description="Polar residues" evidence="1">
    <location>
        <begin position="825"/>
        <end position="845"/>
    </location>
</feature>
<dbReference type="PANTHER" id="PTHR15087">
    <property type="entry name" value="PROTEIN NPAT"/>
    <property type="match status" value="1"/>
</dbReference>
<feature type="compositionally biased region" description="Polar residues" evidence="1">
    <location>
        <begin position="189"/>
        <end position="207"/>
    </location>
</feature>
<dbReference type="EMBL" id="WNTK01000001">
    <property type="protein sequence ID" value="KAG9492026.1"/>
    <property type="molecule type" value="Genomic_DNA"/>
</dbReference>
<feature type="domain" description="Protein NPAT C-terminal" evidence="2">
    <location>
        <begin position="286"/>
        <end position="907"/>
    </location>
</feature>
<dbReference type="Proteomes" id="UP000770717">
    <property type="component" value="Unassembled WGS sequence"/>
</dbReference>
<dbReference type="GO" id="GO:0003712">
    <property type="term" value="F:transcription coregulator activity"/>
    <property type="evidence" value="ECO:0007669"/>
    <property type="project" value="TreeGrafter"/>
</dbReference>
<gene>
    <name evidence="3" type="ORF">GDO78_000510</name>
</gene>
<accession>A0A8J6FQ69</accession>
<protein>
    <recommendedName>
        <fullName evidence="2">Protein NPAT C-terminal domain-containing protein</fullName>
    </recommendedName>
</protein>
<sequence length="907" mass="96252">MFFPPGSIECAKKLDICSNGKEGTNLSGQDKSLVDQTSELPSTSQQASANEGSNLENRTSSCDNQNIALVATESTDGEHFMDTDLPGAEEEVTSQIQDVERKNISLSKEGAAYGFHIAEDILPSNTSIADKSISISAGTVNEEPKDIPAIEVTSSAAPSVETWQDARKNDPIIPSLTNVAGPLHKQKTNEQTHCPEQSPTNQPGNAATNQQVNTAEIENSPLRELTPQNAVINIEHTACPGQISVPPEGATLCISMPGTSETILDDSSIVTLITEDLPEDTELSAAVKSINGDYATIILSPLVKNQELKTAIPSQENCIIDLTDSSLLGEQAQLLTRSSDCSISIGTLSGDCSVYSLSGTSSNSGENSVIQLMPAAGSTFAPTGNIYINNRMANSGTAVPPNIVMLANSSSSQNQPSLFQTPPRPGSMYAVGQTMSPKFSQGSTIILASPVQPVLQGVVGMFPVSLVGQSGSTFTAPSHQLLHVPLSKPIVPKLPLPPRPQKPPPSKPNVNTGKSLSSLAVDSASGSSGSFVQRLGNEGKRSEAISKPVKTVPDLPKDIAREVEAHKRVLCFDGTSSAMAKSASLSSTNSKSQKNDGNDTVQKEGSSSGTVTSSRSNGNKKNKSSVVKNQKVSTTSTASAKDQVPEKRPTASSGGTLGNKENVLQVKTGKQGAAQVDKRSNTKESEKNAKRPQETNKKPTSVPNILRRTPQKVPSERVCPTSPLVKQASQLLQGMQSPTSKPSSQGDLLLPSTPGSRLEDKPLAVDQTRTPTNKRYNEDGGTPKPMFPPATPDMPTCSPASETGSENSVNMAAHTLMILSRASLGKSSGNTPLKDNTQQLKSSKGASKKRKLEETEEVERQAHKKDLLSQSDMQNKKKTKKNQKKSVDNFPAEMDVDKFLMSLHYDE</sequence>
<comment type="caution">
    <text evidence="3">The sequence shown here is derived from an EMBL/GenBank/DDBJ whole genome shotgun (WGS) entry which is preliminary data.</text>
</comment>
<name>A0A8J6FQ69_ELECQ</name>
<feature type="region of interest" description="Disordered" evidence="1">
    <location>
        <begin position="492"/>
        <end position="549"/>
    </location>
</feature>
<feature type="compositionally biased region" description="Basic and acidic residues" evidence="1">
    <location>
        <begin position="676"/>
        <end position="697"/>
    </location>
</feature>
<evidence type="ECO:0000313" key="3">
    <source>
        <dbReference type="EMBL" id="KAG9492026.1"/>
    </source>
</evidence>
<feature type="compositionally biased region" description="Pro residues" evidence="1">
    <location>
        <begin position="492"/>
        <end position="507"/>
    </location>
</feature>
<dbReference type="AlphaFoldDB" id="A0A8J6FQ69"/>
<feature type="compositionally biased region" description="Low complexity" evidence="1">
    <location>
        <begin position="605"/>
        <end position="617"/>
    </location>
</feature>
<evidence type="ECO:0000313" key="4">
    <source>
        <dbReference type="Proteomes" id="UP000770717"/>
    </source>
</evidence>
<feature type="region of interest" description="Disordered" evidence="1">
    <location>
        <begin position="583"/>
        <end position="806"/>
    </location>
</feature>